<dbReference type="EMBL" id="CP094675">
    <property type="protein sequence ID" value="UOG77664.1"/>
    <property type="molecule type" value="Genomic_DNA"/>
</dbReference>
<name>A0ABY4D6L3_9BACT</name>
<dbReference type="PANTHER" id="PTHR13504">
    <property type="entry name" value="FIDO DOMAIN-CONTAINING PROTEIN DDB_G0283145"/>
    <property type="match status" value="1"/>
</dbReference>
<keyword evidence="2" id="KW-0614">Plasmid</keyword>
<feature type="domain" description="Fido" evidence="1">
    <location>
        <begin position="120"/>
        <end position="290"/>
    </location>
</feature>
<gene>
    <name evidence="2" type="ORF">MTX78_25155</name>
</gene>
<geneLocation type="plasmid" evidence="2 3">
    <name>unnamed6</name>
</geneLocation>
<evidence type="ECO:0000313" key="2">
    <source>
        <dbReference type="EMBL" id="UOG77664.1"/>
    </source>
</evidence>
<accession>A0ABY4D6L3</accession>
<dbReference type="InterPro" id="IPR036597">
    <property type="entry name" value="Fido-like_dom_sf"/>
</dbReference>
<dbReference type="SUPFAM" id="SSF140931">
    <property type="entry name" value="Fic-like"/>
    <property type="match status" value="1"/>
</dbReference>
<organism evidence="2 3">
    <name type="scientific">Hymenobacter tibetensis</name>
    <dbReference type="NCBI Taxonomy" id="497967"/>
    <lineage>
        <taxon>Bacteria</taxon>
        <taxon>Pseudomonadati</taxon>
        <taxon>Bacteroidota</taxon>
        <taxon>Cytophagia</taxon>
        <taxon>Cytophagales</taxon>
        <taxon>Hymenobacteraceae</taxon>
        <taxon>Hymenobacter</taxon>
    </lineage>
</organism>
<dbReference type="Pfam" id="PF02661">
    <property type="entry name" value="Fic"/>
    <property type="match status" value="1"/>
</dbReference>
<dbReference type="PANTHER" id="PTHR13504:SF38">
    <property type="entry name" value="FIDO DOMAIN-CONTAINING PROTEIN"/>
    <property type="match status" value="1"/>
</dbReference>
<dbReference type="InterPro" id="IPR040198">
    <property type="entry name" value="Fido_containing"/>
</dbReference>
<evidence type="ECO:0000313" key="3">
    <source>
        <dbReference type="Proteomes" id="UP000831113"/>
    </source>
</evidence>
<proteinExistence type="predicted"/>
<reference evidence="2 3" key="1">
    <citation type="submission" date="2022-03" db="EMBL/GenBank/DDBJ databases">
        <title>Hymenobactersp. isolated from the air.</title>
        <authorList>
            <person name="Won M."/>
            <person name="Kwon S.-W."/>
        </authorList>
    </citation>
    <scope>NUCLEOTIDE SEQUENCE [LARGE SCALE GENOMIC DNA]</scope>
    <source>
        <strain evidence="2 3">KACC 21982</strain>
        <plasmid evidence="2 3">unnamed6</plasmid>
    </source>
</reference>
<evidence type="ECO:0000259" key="1">
    <source>
        <dbReference type="PROSITE" id="PS51459"/>
    </source>
</evidence>
<dbReference type="Gene3D" id="1.10.3290.10">
    <property type="entry name" value="Fido-like domain"/>
    <property type="match status" value="1"/>
</dbReference>
<keyword evidence="3" id="KW-1185">Reference proteome</keyword>
<dbReference type="Proteomes" id="UP000831113">
    <property type="component" value="Plasmid unnamed6"/>
</dbReference>
<dbReference type="InterPro" id="IPR003812">
    <property type="entry name" value="Fido"/>
</dbReference>
<sequence length="410" mass="45865">MNTPVPLYREASAMAPLKLSPLPADLQELALRIVEAAARLSGSLHPLTAAAIATFLRPANSYYSNLIEGHDTHPLDIARALQEEYSTDSRNRSLQLEAKAHIAVHARLPELLAQAESNPYTEAFWRALHHSFYAYLPDEFRWTTTVEGTRLPVLPGVFRTSEVQVGQHIAPAADALPAFMRRLEDGYQPRYAHDRLARVVQIAAAHHRLAWVHPFLDGNGRVTRLFSDAAFRVEGLDAEGLWSMSRGLARAETAYKRALAAADARRESDYDGRGNLSERQLATFCRFFLEVALDQITYMTRGLAIDEMLSRLHGLVQLMRLKRKWRPETYYVLEAVFLKGSIARREVERLTGLSDKTAKALATQLLQAGLLATDTTDHLAPYRAAYPIKLAPALFPGLYPAGKEIDMLQV</sequence>
<protein>
    <submittedName>
        <fullName evidence="2">Fic family protein</fullName>
    </submittedName>
</protein>
<dbReference type="RefSeq" id="WP_243803528.1">
    <property type="nucleotide sequence ID" value="NZ_CP094675.1"/>
</dbReference>
<dbReference type="PROSITE" id="PS51459">
    <property type="entry name" value="FIDO"/>
    <property type="match status" value="1"/>
</dbReference>